<dbReference type="InterPro" id="IPR036388">
    <property type="entry name" value="WH-like_DNA-bd_sf"/>
</dbReference>
<protein>
    <submittedName>
        <fullName evidence="4">RNA-binding protein</fullName>
    </submittedName>
</protein>
<evidence type="ECO:0000256" key="1">
    <source>
        <dbReference type="PIRNR" id="PIRNR012524"/>
    </source>
</evidence>
<dbReference type="InterPro" id="IPR014464">
    <property type="entry name" value="CvfB_fam"/>
</dbReference>
<comment type="caution">
    <text evidence="4">The sequence shown here is derived from an EMBL/GenBank/DDBJ whole genome shotgun (WGS) entry which is preliminary data.</text>
</comment>
<evidence type="ECO:0000259" key="3">
    <source>
        <dbReference type="Pfam" id="PF17783"/>
    </source>
</evidence>
<feature type="domain" description="Conserved virulence factor B first S1" evidence="2">
    <location>
        <begin position="3"/>
        <end position="62"/>
    </location>
</feature>
<dbReference type="EMBL" id="PQVF01000014">
    <property type="protein sequence ID" value="POY35120.1"/>
    <property type="molecule type" value="Genomic_DNA"/>
</dbReference>
<dbReference type="RefSeq" id="WP_103790386.1">
    <property type="nucleotide sequence ID" value="NZ_PQVF01000014.1"/>
</dbReference>
<reference evidence="4 5" key="1">
    <citation type="submission" date="2018-01" db="EMBL/GenBank/DDBJ databases">
        <authorList>
            <person name="Gaut B.S."/>
            <person name="Morton B.R."/>
            <person name="Clegg M.T."/>
            <person name="Duvall M.R."/>
        </authorList>
    </citation>
    <scope>NUCLEOTIDE SEQUENCE [LARGE SCALE GENOMIC DNA]</scope>
    <source>
        <strain evidence="4 5">HR-AV</strain>
    </source>
</reference>
<dbReference type="AlphaFoldDB" id="A0A2S4ZXN7"/>
<dbReference type="InterPro" id="IPR039566">
    <property type="entry name" value="CvfB_S1_st"/>
</dbReference>
<evidence type="ECO:0000313" key="5">
    <source>
        <dbReference type="Proteomes" id="UP000236893"/>
    </source>
</evidence>
<accession>A0A2S4ZXN7</accession>
<comment type="similarity">
    <text evidence="1">Belongs to the CvfB family.</text>
</comment>
<gene>
    <name evidence="4" type="ORF">C3K47_17115</name>
</gene>
<dbReference type="PANTHER" id="PTHR37296">
    <property type="entry name" value="CONSERVED VIRULENCE FACTOR B"/>
    <property type="match status" value="1"/>
</dbReference>
<feature type="domain" description="Conserved virulence factor B-like winged helix" evidence="3">
    <location>
        <begin position="217"/>
        <end position="273"/>
    </location>
</feature>
<name>A0A2S4ZXN7_9SPHI</name>
<dbReference type="InterPro" id="IPR040764">
    <property type="entry name" value="CvfB_WH"/>
</dbReference>
<feature type="domain" description="Conserved virulence factor B first S1" evidence="2">
    <location>
        <begin position="72"/>
        <end position="125"/>
    </location>
</feature>
<evidence type="ECO:0000313" key="4">
    <source>
        <dbReference type="EMBL" id="POY35120.1"/>
    </source>
</evidence>
<dbReference type="Gene3D" id="2.40.50.140">
    <property type="entry name" value="Nucleic acid-binding proteins"/>
    <property type="match status" value="1"/>
</dbReference>
<keyword evidence="5" id="KW-1185">Reference proteome</keyword>
<dbReference type="PIRSF" id="PIRSF012524">
    <property type="entry name" value="YitL_S1"/>
    <property type="match status" value="1"/>
</dbReference>
<dbReference type="OrthoDB" id="9801597at2"/>
<dbReference type="Proteomes" id="UP000236893">
    <property type="component" value="Unassembled WGS sequence"/>
</dbReference>
<dbReference type="Gene3D" id="1.10.10.10">
    <property type="entry name" value="Winged helix-like DNA-binding domain superfamily/Winged helix DNA-binding domain"/>
    <property type="match status" value="1"/>
</dbReference>
<dbReference type="Pfam" id="PF17783">
    <property type="entry name" value="WHD_CvfB"/>
    <property type="match status" value="1"/>
</dbReference>
<proteinExistence type="inferred from homology"/>
<dbReference type="Pfam" id="PF13509">
    <property type="entry name" value="S1_2"/>
    <property type="match status" value="2"/>
</dbReference>
<evidence type="ECO:0000259" key="2">
    <source>
        <dbReference type="Pfam" id="PF13509"/>
    </source>
</evidence>
<dbReference type="InterPro" id="IPR012340">
    <property type="entry name" value="NA-bd_OB-fold"/>
</dbReference>
<sequence length="282" mass="32039">MEIGKYNELKFVKKSGAGLYFSDGKGEALLPYMEVPEGLQENDSLNLFVFLDGEDKPRATIQKPFACVDEFVALTVVSENERGAYMDWGISKDLFVPLREQKAQMEIGEQYLVYISLDRVNGRIIGSTKLTNFIELSDFDVKQGDEVELIIADKTDLGYNAIINKKYMGLLYHNEVFEHLYPGDIKKGYIKQIREDDKIDLSLQAIGYKQVLDFKATLLNQLEKNNGVLSLGDKSSPDEIMNELNVSKKVFKKTIGALYKERLIDIFEKEIRLINSGHLLGD</sequence>
<dbReference type="PANTHER" id="PTHR37296:SF1">
    <property type="entry name" value="CONSERVED VIRULENCE FACTOR B"/>
    <property type="match status" value="1"/>
</dbReference>
<organism evidence="4 5">
    <name type="scientific">Solitalea longa</name>
    <dbReference type="NCBI Taxonomy" id="2079460"/>
    <lineage>
        <taxon>Bacteria</taxon>
        <taxon>Pseudomonadati</taxon>
        <taxon>Bacteroidota</taxon>
        <taxon>Sphingobacteriia</taxon>
        <taxon>Sphingobacteriales</taxon>
        <taxon>Sphingobacteriaceae</taxon>
        <taxon>Solitalea</taxon>
    </lineage>
</organism>